<name>A0ABW7CUM0_9GAMM</name>
<sequence>MTRFRQIPFTPDPGAAEPVPAPLGFVHRLRQRLAAEKVPQLHLQCAAVVLDENALCWLNIEQNLVMVSEPASIALKQLELALGTRPGRLSLEPLARDAFDMQSRYTRTTPMRPLLWQTGLNVLDGSAPMPPLSTDSCLQLRRWPDFRVLAHRHDDFRICALLIKRGLTVRDACDALNLPQSQVQAFFNAAYLSGYALPVLATDAPTIPPKAGRLATLWRDVRSRWSQ</sequence>
<dbReference type="Proteomes" id="UP001605261">
    <property type="component" value="Unassembled WGS sequence"/>
</dbReference>
<gene>
    <name evidence="1" type="ORF">ACEU0G_002638</name>
</gene>
<reference evidence="1 2" key="1">
    <citation type="submission" date="2024-09" db="EMBL/GenBank/DDBJ databases">
        <authorList>
            <consortium name="All-Russian atlas of soil microorganisms"/>
            <consortium name="as a basis for the search for new antimicrobial producers and enzymes with unique properties"/>
            <person name="Sokolova E.A."/>
            <person name="Voronina E.N."/>
        </authorList>
    </citation>
    <scope>NUCLEOTIDE SEQUENCE [LARGE SCALE GENOMIC DNA]</scope>
    <source>
        <strain evidence="1 2">AF-22b-331.1</strain>
    </source>
</reference>
<organism evidence="1 2">
    <name type="scientific">Stenotrophomonas nematodicola</name>
    <dbReference type="NCBI Taxonomy" id="2656746"/>
    <lineage>
        <taxon>Bacteria</taxon>
        <taxon>Pseudomonadati</taxon>
        <taxon>Pseudomonadota</taxon>
        <taxon>Gammaproteobacteria</taxon>
        <taxon>Lysobacterales</taxon>
        <taxon>Lysobacteraceae</taxon>
        <taxon>Stenotrophomonas</taxon>
    </lineage>
</organism>
<dbReference type="RefSeq" id="WP_394161930.1">
    <property type="nucleotide sequence ID" value="NZ_JBHGCJ010000003.1"/>
</dbReference>
<dbReference type="EMBL" id="JBHGCJ010000003">
    <property type="protein sequence ID" value="MFG6108647.1"/>
    <property type="molecule type" value="Genomic_DNA"/>
</dbReference>
<evidence type="ECO:0000313" key="2">
    <source>
        <dbReference type="Proteomes" id="UP001605261"/>
    </source>
</evidence>
<keyword evidence="2" id="KW-1185">Reference proteome</keyword>
<protein>
    <submittedName>
        <fullName evidence="1">Uncharacterized protein</fullName>
    </submittedName>
</protein>
<proteinExistence type="predicted"/>
<accession>A0ABW7CUM0</accession>
<evidence type="ECO:0000313" key="1">
    <source>
        <dbReference type="EMBL" id="MFG6108647.1"/>
    </source>
</evidence>
<comment type="caution">
    <text evidence="1">The sequence shown here is derived from an EMBL/GenBank/DDBJ whole genome shotgun (WGS) entry which is preliminary data.</text>
</comment>